<evidence type="ECO:0000313" key="1">
    <source>
        <dbReference type="EMBL" id="JAC80995.1"/>
    </source>
</evidence>
<sequence>LRGAFLRCKIISSVAHIIYILGVNVTTKFKKTSGATSCLDRFRGPHSNNASKTTWFGRNIQFRQLSPGRRHKLGNDL</sequence>
<feature type="non-terminal residue" evidence="1">
    <location>
        <position position="1"/>
    </location>
</feature>
<name>A0A061SDQ7_9CHLO</name>
<reference evidence="1" key="1">
    <citation type="submission" date="2014-05" db="EMBL/GenBank/DDBJ databases">
        <title>The transcriptome of the halophilic microalga Tetraselmis sp. GSL018 isolated from the Great Salt Lake, Utah.</title>
        <authorList>
            <person name="Jinkerson R.E."/>
            <person name="D'Adamo S."/>
            <person name="Posewitz M.C."/>
        </authorList>
    </citation>
    <scope>NUCLEOTIDE SEQUENCE</scope>
    <source>
        <strain evidence="1">GSL018</strain>
    </source>
</reference>
<dbReference type="AlphaFoldDB" id="A0A061SDQ7"/>
<dbReference type="EMBL" id="GBEZ01004204">
    <property type="protein sequence ID" value="JAC80995.1"/>
    <property type="molecule type" value="Transcribed_RNA"/>
</dbReference>
<proteinExistence type="predicted"/>
<accession>A0A061SDQ7</accession>
<gene>
    <name evidence="1" type="ORF">TSPGSL018_8920</name>
</gene>
<organism evidence="1">
    <name type="scientific">Tetraselmis sp. GSL018</name>
    <dbReference type="NCBI Taxonomy" id="582737"/>
    <lineage>
        <taxon>Eukaryota</taxon>
        <taxon>Viridiplantae</taxon>
        <taxon>Chlorophyta</taxon>
        <taxon>core chlorophytes</taxon>
        <taxon>Chlorodendrophyceae</taxon>
        <taxon>Chlorodendrales</taxon>
        <taxon>Chlorodendraceae</taxon>
        <taxon>Tetraselmis</taxon>
    </lineage>
</organism>
<protein>
    <submittedName>
        <fullName evidence="1">Uncharacterized protein</fullName>
    </submittedName>
</protein>